<reference evidence="1 2" key="1">
    <citation type="submission" date="2024-03" db="EMBL/GenBank/DDBJ databases">
        <authorList>
            <consortium name="ELIXIR-Norway"/>
            <consortium name="Elixir Norway"/>
        </authorList>
    </citation>
    <scope>NUCLEOTIDE SEQUENCE [LARGE SCALE GENOMIC DNA]</scope>
</reference>
<evidence type="ECO:0000313" key="1">
    <source>
        <dbReference type="EMBL" id="CAK9870768.1"/>
    </source>
</evidence>
<protein>
    <submittedName>
        <fullName evidence="1">Uncharacterized protein</fullName>
    </submittedName>
</protein>
<evidence type="ECO:0000313" key="2">
    <source>
        <dbReference type="Proteomes" id="UP001497522"/>
    </source>
</evidence>
<accession>A0ABP1B6I7</accession>
<name>A0ABP1B6I7_9BRYO</name>
<dbReference type="Proteomes" id="UP001497522">
    <property type="component" value="Chromosome 2"/>
</dbReference>
<sequence length="76" mass="8765">MWPPAMQEVAVLSRLYYLMDDPRGRQLDQRGVPRVFTAGRTYVVRPPDGADCFLRRQTLGRIAYGGRQLDGQQHFL</sequence>
<organism evidence="1 2">
    <name type="scientific">Sphagnum jensenii</name>
    <dbReference type="NCBI Taxonomy" id="128206"/>
    <lineage>
        <taxon>Eukaryota</taxon>
        <taxon>Viridiplantae</taxon>
        <taxon>Streptophyta</taxon>
        <taxon>Embryophyta</taxon>
        <taxon>Bryophyta</taxon>
        <taxon>Sphagnophytina</taxon>
        <taxon>Sphagnopsida</taxon>
        <taxon>Sphagnales</taxon>
        <taxon>Sphagnaceae</taxon>
        <taxon>Sphagnum</taxon>
    </lineage>
</organism>
<keyword evidence="2" id="KW-1185">Reference proteome</keyword>
<gene>
    <name evidence="1" type="ORF">CSSPJE1EN2_LOCUS13436</name>
</gene>
<proteinExistence type="predicted"/>
<dbReference type="EMBL" id="OZ023703">
    <property type="protein sequence ID" value="CAK9870768.1"/>
    <property type="molecule type" value="Genomic_DNA"/>
</dbReference>